<dbReference type="KEGG" id="saq:Sare_4783"/>
<evidence type="ECO:0000256" key="3">
    <source>
        <dbReference type="ARBA" id="ARBA00022679"/>
    </source>
</evidence>
<dbReference type="eggNOG" id="ENOG502Z9GU">
    <property type="taxonomic scope" value="Bacteria"/>
</dbReference>
<feature type="region of interest" description="Disordered" evidence="8">
    <location>
        <begin position="521"/>
        <end position="557"/>
    </location>
</feature>
<feature type="transmembrane region" description="Helical" evidence="9">
    <location>
        <begin position="364"/>
        <end position="388"/>
    </location>
</feature>
<feature type="transmembrane region" description="Helical" evidence="9">
    <location>
        <begin position="301"/>
        <end position="327"/>
    </location>
</feature>
<feature type="transmembrane region" description="Helical" evidence="9">
    <location>
        <begin position="400"/>
        <end position="423"/>
    </location>
</feature>
<feature type="transmembrane region" description="Helical" evidence="9">
    <location>
        <begin position="85"/>
        <end position="108"/>
    </location>
</feature>
<evidence type="ECO:0000256" key="2">
    <source>
        <dbReference type="ARBA" id="ARBA00022676"/>
    </source>
</evidence>
<dbReference type="HOGENOM" id="CLU_023913_0_0_11"/>
<keyword evidence="6 9" id="KW-0472">Membrane</keyword>
<protein>
    <recommendedName>
        <fullName evidence="11">Alpha-1,6-mannosyltransferase</fullName>
    </recommendedName>
</protein>
<dbReference type="PATRIC" id="fig|391037.6.peg.4833"/>
<keyword evidence="2" id="KW-0328">Glycosyltransferase</keyword>
<evidence type="ECO:0000256" key="8">
    <source>
        <dbReference type="SAM" id="MobiDB-lite"/>
    </source>
</evidence>
<dbReference type="InterPro" id="IPR049829">
    <property type="entry name" value="MptA/B-like"/>
</dbReference>
<reference evidence="10" key="1">
    <citation type="submission" date="2007-10" db="EMBL/GenBank/DDBJ databases">
        <title>Complete sequence of Salinispora arenicola CNS-205.</title>
        <authorList>
            <consortium name="US DOE Joint Genome Institute"/>
            <person name="Copeland A."/>
            <person name="Lucas S."/>
            <person name="Lapidus A."/>
            <person name="Barry K."/>
            <person name="Glavina del Rio T."/>
            <person name="Dalin E."/>
            <person name="Tice H."/>
            <person name="Pitluck S."/>
            <person name="Foster B."/>
            <person name="Schmutz J."/>
            <person name="Larimer F."/>
            <person name="Land M."/>
            <person name="Hauser L."/>
            <person name="Kyrpides N."/>
            <person name="Ivanova N."/>
            <person name="Jensen P.R."/>
            <person name="Moore B.S."/>
            <person name="Penn K."/>
            <person name="Jenkins C."/>
            <person name="Udwary D."/>
            <person name="Xiang L."/>
            <person name="Gontang E."/>
            <person name="Richardson P."/>
        </authorList>
    </citation>
    <scope>NUCLEOTIDE SEQUENCE [LARGE SCALE GENOMIC DNA]</scope>
    <source>
        <strain evidence="10">CNS-205</strain>
    </source>
</reference>
<dbReference type="GO" id="GO:0016757">
    <property type="term" value="F:glycosyltransferase activity"/>
    <property type="evidence" value="ECO:0007669"/>
    <property type="project" value="UniProtKB-KW"/>
</dbReference>
<dbReference type="EMBL" id="CP000850">
    <property type="protein sequence ID" value="ABW00537.1"/>
    <property type="molecule type" value="Genomic_DNA"/>
</dbReference>
<comment type="subcellular location">
    <subcellularLocation>
        <location evidence="1">Membrane</location>
        <topology evidence="1">Multi-pass membrane protein</topology>
    </subcellularLocation>
</comment>
<sequence>MRHRAALLDLHPAKPAPAISAATPSAARRLPTRAVVATGCIGSATTLGATAAVGLPLFARVTLGLVGMMLVVVAWLLLGREHRQLTVVSLHTIAVVWTLPFLVAAPLFSGDVWSYLAQGAIAASGQDPYTIGPLPGLGAAHPATQQVSHYWIETPAPYGPAWLALSRSVAALTGEHLIAGVLLYRLIAIVGVVLVAWALPHLARRAGADPSTALWLGLLNPLVIWHFVAGVHNDALMMGLLLCGTELVLRGMERTGAAAVLQFGGGLTALTVAANIKFVGVAAVGCLAVHLARRRIGGMPAVLVMALGSTAITLAVSHGTGLGFGWIGAIRQSTAVHSWLAPTNIAGFLAGGLGRLAGRDITTVAIQVAVVIGVVLAVIIVAALLRAISRGGVAPVRGLGLIFAAVVACGPVVHPWYLLWAVLPLAATARSHRSRSILTAISAITAMALPPVGTGALPLTVGYLGAVLLLGSAALLLHRRGLDLQLTSPMIFLRRALVTATVPGAPARRLLGTLASGTERSDCPEIGIRTRGAGDGPPGSAATSMSSKQRGRFGPER</sequence>
<evidence type="ECO:0000256" key="5">
    <source>
        <dbReference type="ARBA" id="ARBA00022989"/>
    </source>
</evidence>
<feature type="transmembrane region" description="Helical" evidence="9">
    <location>
        <begin position="61"/>
        <end position="78"/>
    </location>
</feature>
<feature type="transmembrane region" description="Helical" evidence="9">
    <location>
        <begin position="212"/>
        <end position="232"/>
    </location>
</feature>
<name>A8M8L8_SALAI</name>
<feature type="transmembrane region" description="Helical" evidence="9">
    <location>
        <begin position="459"/>
        <end position="477"/>
    </location>
</feature>
<keyword evidence="4 9" id="KW-0812">Transmembrane</keyword>
<proteinExistence type="inferred from homology"/>
<dbReference type="GO" id="GO:0016020">
    <property type="term" value="C:membrane"/>
    <property type="evidence" value="ECO:0007669"/>
    <property type="project" value="UniProtKB-SubCell"/>
</dbReference>
<dbReference type="STRING" id="391037.Sare_4783"/>
<evidence type="ECO:0000313" key="10">
    <source>
        <dbReference type="EMBL" id="ABW00537.1"/>
    </source>
</evidence>
<keyword evidence="5 9" id="KW-1133">Transmembrane helix</keyword>
<comment type="similarity">
    <text evidence="7">Belongs to the MptA/B family.</text>
</comment>
<dbReference type="Pfam" id="PF26314">
    <property type="entry name" value="MptA_B_family"/>
    <property type="match status" value="1"/>
</dbReference>
<gene>
    <name evidence="10" type="ordered locus">Sare_4783</name>
</gene>
<feature type="transmembrane region" description="Helical" evidence="9">
    <location>
        <begin position="267"/>
        <end position="289"/>
    </location>
</feature>
<dbReference type="OrthoDB" id="5242303at2"/>
<evidence type="ECO:0008006" key="11">
    <source>
        <dbReference type="Google" id="ProtNLM"/>
    </source>
</evidence>
<accession>A8M8L8</accession>
<feature type="transmembrane region" description="Helical" evidence="9">
    <location>
        <begin position="34"/>
        <end position="55"/>
    </location>
</feature>
<dbReference type="AlphaFoldDB" id="A8M8L8"/>
<organism evidence="10">
    <name type="scientific">Salinispora arenicola (strain CNS-205)</name>
    <dbReference type="NCBI Taxonomy" id="391037"/>
    <lineage>
        <taxon>Bacteria</taxon>
        <taxon>Bacillati</taxon>
        <taxon>Actinomycetota</taxon>
        <taxon>Actinomycetes</taxon>
        <taxon>Micromonosporales</taxon>
        <taxon>Micromonosporaceae</taxon>
        <taxon>Salinispora</taxon>
    </lineage>
</organism>
<evidence type="ECO:0000256" key="1">
    <source>
        <dbReference type="ARBA" id="ARBA00004141"/>
    </source>
</evidence>
<dbReference type="NCBIfam" id="NF038066">
    <property type="entry name" value="MptB"/>
    <property type="match status" value="1"/>
</dbReference>
<evidence type="ECO:0000256" key="9">
    <source>
        <dbReference type="SAM" id="Phobius"/>
    </source>
</evidence>
<evidence type="ECO:0000256" key="7">
    <source>
        <dbReference type="ARBA" id="ARBA00043987"/>
    </source>
</evidence>
<evidence type="ECO:0000256" key="4">
    <source>
        <dbReference type="ARBA" id="ARBA00022692"/>
    </source>
</evidence>
<feature type="transmembrane region" description="Helical" evidence="9">
    <location>
        <begin position="177"/>
        <end position="200"/>
    </location>
</feature>
<evidence type="ECO:0000256" key="6">
    <source>
        <dbReference type="ARBA" id="ARBA00023136"/>
    </source>
</evidence>
<keyword evidence="3" id="KW-0808">Transferase</keyword>